<dbReference type="GO" id="GO:0000160">
    <property type="term" value="P:phosphorelay signal transduction system"/>
    <property type="evidence" value="ECO:0007669"/>
    <property type="project" value="InterPro"/>
</dbReference>
<evidence type="ECO:0000313" key="3">
    <source>
        <dbReference type="EMBL" id="RWX00770.1"/>
    </source>
</evidence>
<reference evidence="3 4" key="1">
    <citation type="submission" date="2019-01" db="EMBL/GenBank/DDBJ databases">
        <title>Flavobacterium sp. nov.,isolated from freshwater.</title>
        <authorList>
            <person name="Zhang R."/>
            <person name="Du Z.-J."/>
        </authorList>
    </citation>
    <scope>NUCLEOTIDE SEQUENCE [LARGE SCALE GENOMIC DNA]</scope>
    <source>
        <strain evidence="3 4">1E403</strain>
    </source>
</reference>
<dbReference type="OrthoDB" id="659223at2"/>
<dbReference type="PROSITE" id="PS50110">
    <property type="entry name" value="RESPONSE_REGULATORY"/>
    <property type="match status" value="1"/>
</dbReference>
<dbReference type="InterPro" id="IPR011006">
    <property type="entry name" value="CheY-like_superfamily"/>
</dbReference>
<dbReference type="Proteomes" id="UP000287527">
    <property type="component" value="Unassembled WGS sequence"/>
</dbReference>
<name>A0A3S3R0K3_9FLAO</name>
<dbReference type="SUPFAM" id="SSF52172">
    <property type="entry name" value="CheY-like"/>
    <property type="match status" value="1"/>
</dbReference>
<dbReference type="EMBL" id="SBII01000004">
    <property type="protein sequence ID" value="RWX00770.1"/>
    <property type="molecule type" value="Genomic_DNA"/>
</dbReference>
<sequence length="221" mass="25340">MFKKILIIEDIDSINFGITAVLEKNFPVEVHCSKYCDDGLLKVKKANQDNASFDLIITDLSFKEDYREAKITTGEELINAIHHEQPDIKIIVYSIEDKLFLIKSLFESKKIKAFVAKGRESSSELLDAIAALYNGDTYISPQFSNVFKEQLFLELDKYDVEVLRMLSEGFTQEDISKIFKQKAFPSASTSSIEKRINKLKFFFKAHNSIHLVAITKDLRLI</sequence>
<proteinExistence type="predicted"/>
<evidence type="ECO:0000259" key="2">
    <source>
        <dbReference type="PROSITE" id="PS50110"/>
    </source>
</evidence>
<dbReference type="AlphaFoldDB" id="A0A3S3R0K3"/>
<feature type="domain" description="Response regulatory" evidence="2">
    <location>
        <begin position="4"/>
        <end position="132"/>
    </location>
</feature>
<evidence type="ECO:0000313" key="4">
    <source>
        <dbReference type="Proteomes" id="UP000287527"/>
    </source>
</evidence>
<gene>
    <name evidence="3" type="ORF">EPI11_07045</name>
</gene>
<accession>A0A3S3R0K3</accession>
<feature type="modified residue" description="4-aspartylphosphate" evidence="1">
    <location>
        <position position="59"/>
    </location>
</feature>
<evidence type="ECO:0000256" key="1">
    <source>
        <dbReference type="PROSITE-ProRule" id="PRU00169"/>
    </source>
</evidence>
<protein>
    <submittedName>
        <fullName evidence="3">Response regulator transcription factor</fullName>
    </submittedName>
</protein>
<keyword evidence="1" id="KW-0597">Phosphoprotein</keyword>
<dbReference type="RefSeq" id="WP_128389253.1">
    <property type="nucleotide sequence ID" value="NZ_SBII01000004.1"/>
</dbReference>
<keyword evidence="4" id="KW-1185">Reference proteome</keyword>
<dbReference type="Gene3D" id="3.40.50.2300">
    <property type="match status" value="1"/>
</dbReference>
<comment type="caution">
    <text evidence="3">The sequence shown here is derived from an EMBL/GenBank/DDBJ whole genome shotgun (WGS) entry which is preliminary data.</text>
</comment>
<dbReference type="InterPro" id="IPR001789">
    <property type="entry name" value="Sig_transdc_resp-reg_receiver"/>
</dbReference>
<organism evidence="3 4">
    <name type="scientific">Flavobacterium cerinum</name>
    <dbReference type="NCBI Taxonomy" id="2502784"/>
    <lineage>
        <taxon>Bacteria</taxon>
        <taxon>Pseudomonadati</taxon>
        <taxon>Bacteroidota</taxon>
        <taxon>Flavobacteriia</taxon>
        <taxon>Flavobacteriales</taxon>
        <taxon>Flavobacteriaceae</taxon>
        <taxon>Flavobacterium</taxon>
    </lineage>
</organism>